<evidence type="ECO:0000256" key="3">
    <source>
        <dbReference type="ARBA" id="ARBA00022692"/>
    </source>
</evidence>
<keyword evidence="2 6" id="KW-1003">Cell membrane</keyword>
<evidence type="ECO:0000256" key="2">
    <source>
        <dbReference type="ARBA" id="ARBA00022475"/>
    </source>
</evidence>
<dbReference type="PANTHER" id="PTHR12677">
    <property type="entry name" value="GOLGI APPARATUS MEMBRANE PROTEIN TVP38-RELATED"/>
    <property type="match status" value="1"/>
</dbReference>
<dbReference type="InterPro" id="IPR015414">
    <property type="entry name" value="TMEM64"/>
</dbReference>
<evidence type="ECO:0000256" key="1">
    <source>
        <dbReference type="ARBA" id="ARBA00004651"/>
    </source>
</evidence>
<feature type="domain" description="VTT" evidence="7">
    <location>
        <begin position="68"/>
        <end position="185"/>
    </location>
</feature>
<feature type="transmembrane region" description="Helical" evidence="6">
    <location>
        <begin position="54"/>
        <end position="79"/>
    </location>
</feature>
<dbReference type="EMBL" id="JBHSRI010000025">
    <property type="protein sequence ID" value="MFC6040975.1"/>
    <property type="molecule type" value="Genomic_DNA"/>
</dbReference>
<dbReference type="PANTHER" id="PTHR12677:SF59">
    <property type="entry name" value="GOLGI APPARATUS MEMBRANE PROTEIN TVP38-RELATED"/>
    <property type="match status" value="1"/>
</dbReference>
<feature type="transmembrane region" description="Helical" evidence="6">
    <location>
        <begin position="91"/>
        <end position="108"/>
    </location>
</feature>
<keyword evidence="3 6" id="KW-0812">Transmembrane</keyword>
<dbReference type="RefSeq" id="WP_377735602.1">
    <property type="nucleotide sequence ID" value="NZ_JBHSRI010000025.1"/>
</dbReference>
<comment type="similarity">
    <text evidence="6">Belongs to the TVP38/TMEM64 family.</text>
</comment>
<comment type="caution">
    <text evidence="8">The sequence shown here is derived from an EMBL/GenBank/DDBJ whole genome shotgun (WGS) entry which is preliminary data.</text>
</comment>
<protein>
    <recommendedName>
        <fullName evidence="6">TVP38/TMEM64 family membrane protein</fullName>
    </recommendedName>
</protein>
<reference evidence="9" key="1">
    <citation type="journal article" date="2019" name="Int. J. Syst. Evol. Microbiol.">
        <title>The Global Catalogue of Microorganisms (GCM) 10K type strain sequencing project: providing services to taxonomists for standard genome sequencing and annotation.</title>
        <authorList>
            <consortium name="The Broad Institute Genomics Platform"/>
            <consortium name="The Broad Institute Genome Sequencing Center for Infectious Disease"/>
            <person name="Wu L."/>
            <person name="Ma J."/>
        </authorList>
    </citation>
    <scope>NUCLEOTIDE SEQUENCE [LARGE SCALE GENOMIC DNA]</scope>
    <source>
        <strain evidence="9">CCUG 54527</strain>
    </source>
</reference>
<dbReference type="Pfam" id="PF09335">
    <property type="entry name" value="VTT_dom"/>
    <property type="match status" value="1"/>
</dbReference>
<gene>
    <name evidence="8" type="ORF">ACFPYN_16230</name>
</gene>
<proteinExistence type="inferred from homology"/>
<feature type="transmembrane region" description="Helical" evidence="6">
    <location>
        <begin position="129"/>
        <end position="147"/>
    </location>
</feature>
<feature type="transmembrane region" description="Helical" evidence="6">
    <location>
        <begin position="192"/>
        <end position="211"/>
    </location>
</feature>
<evidence type="ECO:0000259" key="7">
    <source>
        <dbReference type="Pfam" id="PF09335"/>
    </source>
</evidence>
<organism evidence="8 9">
    <name type="scientific">Paenisporosarcina macmurdoensis</name>
    <dbReference type="NCBI Taxonomy" id="212659"/>
    <lineage>
        <taxon>Bacteria</taxon>
        <taxon>Bacillati</taxon>
        <taxon>Bacillota</taxon>
        <taxon>Bacilli</taxon>
        <taxon>Bacillales</taxon>
        <taxon>Caryophanaceae</taxon>
        <taxon>Paenisporosarcina</taxon>
    </lineage>
</organism>
<evidence type="ECO:0000256" key="5">
    <source>
        <dbReference type="ARBA" id="ARBA00023136"/>
    </source>
</evidence>
<feature type="transmembrane region" description="Helical" evidence="6">
    <location>
        <begin position="13"/>
        <end position="33"/>
    </location>
</feature>
<comment type="subcellular location">
    <subcellularLocation>
        <location evidence="1 6">Cell membrane</location>
        <topology evidence="1 6">Multi-pass membrane protein</topology>
    </subcellularLocation>
</comment>
<evidence type="ECO:0000313" key="8">
    <source>
        <dbReference type="EMBL" id="MFC6040975.1"/>
    </source>
</evidence>
<evidence type="ECO:0000313" key="9">
    <source>
        <dbReference type="Proteomes" id="UP001596170"/>
    </source>
</evidence>
<dbReference type="Proteomes" id="UP001596170">
    <property type="component" value="Unassembled WGS sequence"/>
</dbReference>
<feature type="transmembrane region" description="Helical" evidence="6">
    <location>
        <begin position="167"/>
        <end position="185"/>
    </location>
</feature>
<name>A0ABW1LAF0_9BACL</name>
<keyword evidence="4 6" id="KW-1133">Transmembrane helix</keyword>
<keyword evidence="9" id="KW-1185">Reference proteome</keyword>
<keyword evidence="5 6" id="KW-0472">Membrane</keyword>
<evidence type="ECO:0000256" key="6">
    <source>
        <dbReference type="RuleBase" id="RU366058"/>
    </source>
</evidence>
<accession>A0ABW1LAF0</accession>
<dbReference type="InterPro" id="IPR032816">
    <property type="entry name" value="VTT_dom"/>
</dbReference>
<evidence type="ECO:0000256" key="4">
    <source>
        <dbReference type="ARBA" id="ARBA00022989"/>
    </source>
</evidence>
<sequence length="224" mass="25139">MKTQTVWQEWRKIILFIGFALICLIVLYAFDVIDKIDIEATSNAVRELGIWGMVLYVIAYTIRPLFFFPATLLTLFGGYTFGPFLGTGLDIIGAGSGAVLAFIVARYLGREKIERFVKGKKIERFDQSIQKNGFMVVLYLRLIPLIPFDSINYSLGLSSVKLKPYMAATYLGIIPGAFVLNYIGSSLRTMDGNLWIAIVLYGVMIILPIIVKKYKGTSQIPLEK</sequence>